<protein>
    <submittedName>
        <fullName evidence="1">Uncharacterized protein</fullName>
    </submittedName>
</protein>
<sequence>MNGRSTAIVLAGPSNQIDIQYQTMPLNENTSASFSICQLYKLNEDSNSSLSVFSLFNYEFSNELKVHVKDKLKSSSAPVIYQEISNNQLRNLQIHTKPNFSCKDYDI</sequence>
<comment type="caution">
    <text evidence="1">The sequence shown here is derived from an EMBL/GenBank/DDBJ whole genome shotgun (WGS) entry which is preliminary data.</text>
</comment>
<evidence type="ECO:0000313" key="1">
    <source>
        <dbReference type="EMBL" id="PKK58162.1"/>
    </source>
</evidence>
<reference evidence="1 2" key="2">
    <citation type="submission" date="2017-10" db="EMBL/GenBank/DDBJ databases">
        <title>Extensive intraspecific genome diversity in a model arbuscular mycorrhizal fungus.</title>
        <authorList>
            <person name="Chen E.C.H."/>
            <person name="Morin E."/>
            <person name="Baudet D."/>
            <person name="Noel J."/>
            <person name="Ndikumana S."/>
            <person name="Charron P."/>
            <person name="St-Onge C."/>
            <person name="Giorgi J."/>
            <person name="Grigoriev I.V."/>
            <person name="Roux C."/>
            <person name="Martin F.M."/>
            <person name="Corradi N."/>
        </authorList>
    </citation>
    <scope>NUCLEOTIDE SEQUENCE [LARGE SCALE GENOMIC DNA]</scope>
    <source>
        <strain evidence="1 2">C2</strain>
    </source>
</reference>
<reference evidence="1 2" key="1">
    <citation type="submission" date="2016-04" db="EMBL/GenBank/DDBJ databases">
        <title>Genome analyses suggest a sexual origin of heterokaryosis in a supposedly ancient asexual fungus.</title>
        <authorList>
            <person name="Ropars J."/>
            <person name="Sedzielewska K."/>
            <person name="Noel J."/>
            <person name="Charron P."/>
            <person name="Farinelli L."/>
            <person name="Marton T."/>
            <person name="Kruger M."/>
            <person name="Pelin A."/>
            <person name="Brachmann A."/>
            <person name="Corradi N."/>
        </authorList>
    </citation>
    <scope>NUCLEOTIDE SEQUENCE [LARGE SCALE GENOMIC DNA]</scope>
    <source>
        <strain evidence="1 2">C2</strain>
    </source>
</reference>
<evidence type="ECO:0000313" key="2">
    <source>
        <dbReference type="Proteomes" id="UP000233469"/>
    </source>
</evidence>
<dbReference type="EMBL" id="LLXL01003792">
    <property type="protein sequence ID" value="PKK58162.1"/>
    <property type="molecule type" value="Genomic_DNA"/>
</dbReference>
<organism evidence="1 2">
    <name type="scientific">Rhizophagus irregularis</name>
    <dbReference type="NCBI Taxonomy" id="588596"/>
    <lineage>
        <taxon>Eukaryota</taxon>
        <taxon>Fungi</taxon>
        <taxon>Fungi incertae sedis</taxon>
        <taxon>Mucoromycota</taxon>
        <taxon>Glomeromycotina</taxon>
        <taxon>Glomeromycetes</taxon>
        <taxon>Glomerales</taxon>
        <taxon>Glomeraceae</taxon>
        <taxon>Rhizophagus</taxon>
    </lineage>
</organism>
<dbReference type="VEuPathDB" id="FungiDB:FUN_007503"/>
<dbReference type="AlphaFoldDB" id="A0A2N1M961"/>
<dbReference type="Proteomes" id="UP000233469">
    <property type="component" value="Unassembled WGS sequence"/>
</dbReference>
<name>A0A2N1M961_9GLOM</name>
<accession>A0A2N1M961</accession>
<dbReference type="VEuPathDB" id="FungiDB:RhiirA1_465864"/>
<proteinExistence type="predicted"/>
<gene>
    <name evidence="1" type="ORF">RhiirC2_796767</name>
</gene>